<feature type="chain" id="PRO_5003258609" evidence="4">
    <location>
        <begin position="29"/>
        <end position="476"/>
    </location>
</feature>
<dbReference type="SUPFAM" id="SSF53649">
    <property type="entry name" value="Alkaline phosphatase-like"/>
    <property type="match status" value="1"/>
</dbReference>
<dbReference type="Proteomes" id="UP000006860">
    <property type="component" value="Chromosome"/>
</dbReference>
<evidence type="ECO:0000259" key="5">
    <source>
        <dbReference type="Pfam" id="PF00884"/>
    </source>
</evidence>
<name>F0SJJ6_RUBBR</name>
<dbReference type="RefSeq" id="WP_013629529.1">
    <property type="nucleotide sequence ID" value="NC_015174.1"/>
</dbReference>
<keyword evidence="7" id="KW-1185">Reference proteome</keyword>
<sequence>MTSRLAQAYFVCTMLLAISSLFTATAHAKDAADSTADRPNILLIFADDIGYEALNCYGGLDFETRRLNEMAAEGLRFSRAYTSPVCTPSRVSLHTGLYTTRHQHYGVLPVHKGTDKQVNFQKMPTFAQQLRQNGYRTSVTGKWQLATLEVWPNHIRDAGFDSWCIWQIWRDGKKTLRHWNPTFNEDGQVRDDITDRFGPDVLVEYVIEQMEEAQQADQPFLIVHNELLPHDPIIHTPEDRQLNRPAKLGHMIHYMDSLVGQLLDAVERLGIRDNTYVIFMGDNGTHDVDFANPQAGQAGQLAHTRHTAAGNVNGGKAKLGDAGTHVPLLVWGPPSIPNGQVCEDLVDVVDLFPTFCELSHTDIPDGLSIDGRSIVPQLHGKEGTHRAWVHHGITQSKSRGGENLFDGQWRLFRRNGKLWDARQLPEERSADLTEPEAQEAKHRMEALFKNITPDGHRPPTPFPHATSESTTATPTE</sequence>
<dbReference type="HOGENOM" id="CLU_006332_10_4_0"/>
<dbReference type="InterPro" id="IPR017850">
    <property type="entry name" value="Alkaline_phosphatase_core_sf"/>
</dbReference>
<dbReference type="Pfam" id="PF00884">
    <property type="entry name" value="Sulfatase"/>
    <property type="match status" value="1"/>
</dbReference>
<dbReference type="GO" id="GO:0004065">
    <property type="term" value="F:arylsulfatase activity"/>
    <property type="evidence" value="ECO:0007669"/>
    <property type="project" value="TreeGrafter"/>
</dbReference>
<proteinExistence type="inferred from homology"/>
<dbReference type="CDD" id="cd16151">
    <property type="entry name" value="sulfatase_like"/>
    <property type="match status" value="1"/>
</dbReference>
<feature type="compositionally biased region" description="Low complexity" evidence="3">
    <location>
        <begin position="463"/>
        <end position="476"/>
    </location>
</feature>
<dbReference type="InterPro" id="IPR000917">
    <property type="entry name" value="Sulfatase_N"/>
</dbReference>
<gene>
    <name evidence="6" type="ordered locus">Plabr_3211</name>
</gene>
<dbReference type="PANTHER" id="PTHR42693:SF53">
    <property type="entry name" value="ENDO-4-O-SULFATASE"/>
    <property type="match status" value="1"/>
</dbReference>
<feature type="region of interest" description="Disordered" evidence="3">
    <location>
        <begin position="426"/>
        <end position="476"/>
    </location>
</feature>
<dbReference type="AlphaFoldDB" id="F0SJJ6"/>
<dbReference type="Gene3D" id="3.40.720.10">
    <property type="entry name" value="Alkaline Phosphatase, subunit A"/>
    <property type="match status" value="1"/>
</dbReference>
<evidence type="ECO:0000256" key="3">
    <source>
        <dbReference type="SAM" id="MobiDB-lite"/>
    </source>
</evidence>
<dbReference type="KEGG" id="pbs:Plabr_3211"/>
<accession>F0SJJ6</accession>
<protein>
    <submittedName>
        <fullName evidence="6">Sulfatase</fullName>
    </submittedName>
</protein>
<reference evidence="7" key="1">
    <citation type="submission" date="2011-02" db="EMBL/GenBank/DDBJ databases">
        <title>The complete genome of Planctomyces brasiliensis DSM 5305.</title>
        <authorList>
            <person name="Lucas S."/>
            <person name="Copeland A."/>
            <person name="Lapidus A."/>
            <person name="Bruce D."/>
            <person name="Goodwin L."/>
            <person name="Pitluck S."/>
            <person name="Kyrpides N."/>
            <person name="Mavromatis K."/>
            <person name="Pagani I."/>
            <person name="Ivanova N."/>
            <person name="Ovchinnikova G."/>
            <person name="Lu M."/>
            <person name="Detter J.C."/>
            <person name="Han C."/>
            <person name="Land M."/>
            <person name="Hauser L."/>
            <person name="Markowitz V."/>
            <person name="Cheng J.-F."/>
            <person name="Hugenholtz P."/>
            <person name="Woyke T."/>
            <person name="Wu D."/>
            <person name="Tindall B."/>
            <person name="Pomrenke H.G."/>
            <person name="Brambilla E."/>
            <person name="Klenk H.-P."/>
            <person name="Eisen J.A."/>
        </authorList>
    </citation>
    <scope>NUCLEOTIDE SEQUENCE [LARGE SCALE GENOMIC DNA]</scope>
    <source>
        <strain evidence="7">ATCC 49424 / DSM 5305 / JCM 21570 / NBRC 103401 / IFAM 1448</strain>
    </source>
</reference>
<dbReference type="InterPro" id="IPR050738">
    <property type="entry name" value="Sulfatase"/>
</dbReference>
<evidence type="ECO:0000256" key="1">
    <source>
        <dbReference type="ARBA" id="ARBA00008779"/>
    </source>
</evidence>
<dbReference type="eggNOG" id="COG3119">
    <property type="taxonomic scope" value="Bacteria"/>
</dbReference>
<dbReference type="EMBL" id="CP002546">
    <property type="protein sequence ID" value="ADY60808.1"/>
    <property type="molecule type" value="Genomic_DNA"/>
</dbReference>
<keyword evidence="2" id="KW-0378">Hydrolase</keyword>
<organism evidence="6 7">
    <name type="scientific">Rubinisphaera brasiliensis (strain ATCC 49424 / DSM 5305 / JCM 21570 / IAM 15109 / NBRC 103401 / IFAM 1448)</name>
    <name type="common">Planctomyces brasiliensis</name>
    <dbReference type="NCBI Taxonomy" id="756272"/>
    <lineage>
        <taxon>Bacteria</taxon>
        <taxon>Pseudomonadati</taxon>
        <taxon>Planctomycetota</taxon>
        <taxon>Planctomycetia</taxon>
        <taxon>Planctomycetales</taxon>
        <taxon>Planctomycetaceae</taxon>
        <taxon>Rubinisphaera</taxon>
    </lineage>
</organism>
<evidence type="ECO:0000313" key="6">
    <source>
        <dbReference type="EMBL" id="ADY60808.1"/>
    </source>
</evidence>
<dbReference type="PANTHER" id="PTHR42693">
    <property type="entry name" value="ARYLSULFATASE FAMILY MEMBER"/>
    <property type="match status" value="1"/>
</dbReference>
<feature type="signal peptide" evidence="4">
    <location>
        <begin position="1"/>
        <end position="28"/>
    </location>
</feature>
<evidence type="ECO:0000313" key="7">
    <source>
        <dbReference type="Proteomes" id="UP000006860"/>
    </source>
</evidence>
<dbReference type="OrthoDB" id="9783154at2"/>
<evidence type="ECO:0000256" key="4">
    <source>
        <dbReference type="SAM" id="SignalP"/>
    </source>
</evidence>
<comment type="similarity">
    <text evidence="1">Belongs to the sulfatase family.</text>
</comment>
<dbReference type="STRING" id="756272.Plabr_3211"/>
<feature type="domain" description="Sulfatase N-terminal" evidence="5">
    <location>
        <begin position="39"/>
        <end position="358"/>
    </location>
</feature>
<evidence type="ECO:0000256" key="2">
    <source>
        <dbReference type="ARBA" id="ARBA00022801"/>
    </source>
</evidence>
<keyword evidence="4" id="KW-0732">Signal</keyword>